<dbReference type="InterPro" id="IPR023485">
    <property type="entry name" value="Ptyr_pPase"/>
</dbReference>
<comment type="similarity">
    <text evidence="1">Belongs to the low molecular weight phosphotyrosine protein phosphatase family.</text>
</comment>
<dbReference type="GO" id="GO:0004725">
    <property type="term" value="F:protein tyrosine phosphatase activity"/>
    <property type="evidence" value="ECO:0007669"/>
    <property type="project" value="InterPro"/>
</dbReference>
<evidence type="ECO:0000313" key="7">
    <source>
        <dbReference type="Proteomes" id="UP000199111"/>
    </source>
</evidence>
<dbReference type="RefSeq" id="WP_093885990.1">
    <property type="nucleotide sequence ID" value="NZ_FOQY01000003.1"/>
</dbReference>
<reference evidence="7" key="1">
    <citation type="submission" date="2016-10" db="EMBL/GenBank/DDBJ databases">
        <authorList>
            <person name="Varghese N."/>
            <person name="Submissions S."/>
        </authorList>
    </citation>
    <scope>NUCLEOTIDE SEQUENCE [LARGE SCALE GENOMIC DNA]</scope>
    <source>
        <strain evidence="7">CGMCC 4.2126</strain>
    </source>
</reference>
<dbReference type="Gene3D" id="3.40.50.2300">
    <property type="match status" value="1"/>
</dbReference>
<dbReference type="PANTHER" id="PTHR11717">
    <property type="entry name" value="LOW MOLECULAR WEIGHT PROTEIN TYROSINE PHOSPHATASE"/>
    <property type="match status" value="1"/>
</dbReference>
<dbReference type="Proteomes" id="UP000199111">
    <property type="component" value="Unassembled WGS sequence"/>
</dbReference>
<dbReference type="EMBL" id="FOQY01000003">
    <property type="protein sequence ID" value="SFI46561.1"/>
    <property type="molecule type" value="Genomic_DNA"/>
</dbReference>
<gene>
    <name evidence="6" type="ORF">SAMN05216275_103263</name>
</gene>
<evidence type="ECO:0000313" key="6">
    <source>
        <dbReference type="EMBL" id="SFI46561.1"/>
    </source>
</evidence>
<feature type="active site" evidence="4">
    <location>
        <position position="17"/>
    </location>
</feature>
<evidence type="ECO:0000256" key="1">
    <source>
        <dbReference type="ARBA" id="ARBA00011063"/>
    </source>
</evidence>
<dbReference type="SUPFAM" id="SSF52788">
    <property type="entry name" value="Phosphotyrosine protein phosphatases I"/>
    <property type="match status" value="1"/>
</dbReference>
<name>A0A1I3IF51_9ACTN</name>
<evidence type="ECO:0000256" key="2">
    <source>
        <dbReference type="ARBA" id="ARBA00022801"/>
    </source>
</evidence>
<accession>A0A1I3IF51</accession>
<dbReference type="GeneID" id="96297026"/>
<dbReference type="PANTHER" id="PTHR11717:SF31">
    <property type="entry name" value="LOW MOLECULAR WEIGHT PROTEIN-TYROSINE-PHOSPHATASE ETP-RELATED"/>
    <property type="match status" value="1"/>
</dbReference>
<dbReference type="SMART" id="SM00226">
    <property type="entry name" value="LMWPc"/>
    <property type="match status" value="1"/>
</dbReference>
<feature type="domain" description="Phosphotyrosine protein phosphatase I" evidence="5">
    <location>
        <begin position="5"/>
        <end position="182"/>
    </location>
</feature>
<dbReference type="AlphaFoldDB" id="A0A1I3IF51"/>
<evidence type="ECO:0000256" key="4">
    <source>
        <dbReference type="PIRSR" id="PIRSR617867-1"/>
    </source>
</evidence>
<evidence type="ECO:0000256" key="3">
    <source>
        <dbReference type="ARBA" id="ARBA00022912"/>
    </source>
</evidence>
<dbReference type="Pfam" id="PF01451">
    <property type="entry name" value="LMWPc"/>
    <property type="match status" value="1"/>
</dbReference>
<keyword evidence="7" id="KW-1185">Reference proteome</keyword>
<sequence length="187" mass="20229">MREDFRILIVCTANIVRSPMAEMIAKAMLRSSSCPILVTSAGTRARAGHPMAPHALTTLRDLGLDGSAHHARPLDNALVSDADLILTMETEHRGSAVTMEPAAMHKTFTLLEFAHLTGGRNRRHKSDTVGRAHAVVRAVAGRRGAPARRHPVEIADPYGGPPEEYHRCAREMGASLSHVLGELLGPR</sequence>
<feature type="active site" description="Nucleophile" evidence="4">
    <location>
        <position position="11"/>
    </location>
</feature>
<dbReference type="InterPro" id="IPR036196">
    <property type="entry name" value="Ptyr_pPase_sf"/>
</dbReference>
<organism evidence="6 7">
    <name type="scientific">Streptosporangium canum</name>
    <dbReference type="NCBI Taxonomy" id="324952"/>
    <lineage>
        <taxon>Bacteria</taxon>
        <taxon>Bacillati</taxon>
        <taxon>Actinomycetota</taxon>
        <taxon>Actinomycetes</taxon>
        <taxon>Streptosporangiales</taxon>
        <taxon>Streptosporangiaceae</taxon>
        <taxon>Streptosporangium</taxon>
    </lineage>
</organism>
<protein>
    <submittedName>
        <fullName evidence="6">Protein-tyrosine phosphatase</fullName>
    </submittedName>
</protein>
<dbReference type="InterPro" id="IPR017867">
    <property type="entry name" value="Tyr_phospatase_low_mol_wt"/>
</dbReference>
<dbReference type="InterPro" id="IPR050438">
    <property type="entry name" value="LMW_PTPase"/>
</dbReference>
<proteinExistence type="inferred from homology"/>
<keyword evidence="2" id="KW-0378">Hydrolase</keyword>
<keyword evidence="3" id="KW-0904">Protein phosphatase</keyword>
<dbReference type="PRINTS" id="PR00719">
    <property type="entry name" value="LMWPTPASE"/>
</dbReference>
<evidence type="ECO:0000259" key="5">
    <source>
        <dbReference type="SMART" id="SM00226"/>
    </source>
</evidence>